<protein>
    <submittedName>
        <fullName evidence="1">Uncharacterized protein</fullName>
    </submittedName>
</protein>
<dbReference type="InterPro" id="IPR054055">
    <property type="entry name" value="YpzH"/>
</dbReference>
<keyword evidence="2" id="KW-1185">Reference proteome</keyword>
<dbReference type="EMBL" id="CP033433">
    <property type="protein sequence ID" value="AYQ72740.1"/>
    <property type="molecule type" value="Genomic_DNA"/>
</dbReference>
<name>A0A3G3JWW8_9BACL</name>
<dbReference type="RefSeq" id="WP_123040822.1">
    <property type="nucleotide sequence ID" value="NZ_CP033433.1"/>
</dbReference>
<evidence type="ECO:0000313" key="1">
    <source>
        <dbReference type="EMBL" id="AYQ72740.1"/>
    </source>
</evidence>
<dbReference type="Proteomes" id="UP000269097">
    <property type="component" value="Chromosome"/>
</dbReference>
<organism evidence="1 2">
    <name type="scientific">Cohnella candidum</name>
    <dbReference type="NCBI Taxonomy" id="2674991"/>
    <lineage>
        <taxon>Bacteria</taxon>
        <taxon>Bacillati</taxon>
        <taxon>Bacillota</taxon>
        <taxon>Bacilli</taxon>
        <taxon>Bacillales</taxon>
        <taxon>Paenibacillaceae</taxon>
        <taxon>Cohnella</taxon>
    </lineage>
</organism>
<sequence length="63" mass="6861">MAKIVAVVTTQRDEVGGGAPIFVAKDAEKMKKTAFLLEKMLDCAAHELSESLYLIVDHRAENG</sequence>
<dbReference type="KEGG" id="coh:EAV92_09295"/>
<gene>
    <name evidence="1" type="ORF">EAV92_09295</name>
</gene>
<dbReference type="Pfam" id="PF21835">
    <property type="entry name" value="YIEGIA_cap"/>
    <property type="match status" value="1"/>
</dbReference>
<evidence type="ECO:0000313" key="2">
    <source>
        <dbReference type="Proteomes" id="UP000269097"/>
    </source>
</evidence>
<dbReference type="AlphaFoldDB" id="A0A3G3JWW8"/>
<proteinExistence type="predicted"/>
<reference evidence="1 2" key="1">
    <citation type="submission" date="2018-10" db="EMBL/GenBank/DDBJ databases">
        <title>Genome Sequence of Cohnella sp.</title>
        <authorList>
            <person name="Srinivasan S."/>
            <person name="Kim M.K."/>
        </authorList>
    </citation>
    <scope>NUCLEOTIDE SEQUENCE [LARGE SCALE GENOMIC DNA]</scope>
    <source>
        <strain evidence="1 2">18JY8-7</strain>
    </source>
</reference>
<accession>A0A3G3JWW8</accession>